<dbReference type="Gene3D" id="3.40.50.720">
    <property type="entry name" value="NAD(P)-binding Rossmann-like Domain"/>
    <property type="match status" value="1"/>
</dbReference>
<reference evidence="3" key="1">
    <citation type="submission" date="2020-01" db="EMBL/GenBank/DDBJ databases">
        <title>'Steroidobacter agaridevorans' sp. nov., agar-degrading bacteria isolated from rhizosphere soils.</title>
        <authorList>
            <person name="Ikenaga M."/>
            <person name="Kataoka M."/>
            <person name="Murouchi A."/>
            <person name="Katsuragi S."/>
            <person name="Sakai M."/>
        </authorList>
    </citation>
    <scope>NUCLEOTIDE SEQUENCE [LARGE SCALE GENOMIC DNA]</scope>
    <source>
        <strain evidence="3">YU21-B</strain>
    </source>
</reference>
<dbReference type="InterPro" id="IPR036291">
    <property type="entry name" value="NAD(P)-bd_dom_sf"/>
</dbReference>
<proteinExistence type="inferred from homology"/>
<comment type="caution">
    <text evidence="2">The sequence shown here is derived from an EMBL/GenBank/DDBJ whole genome shotgun (WGS) entry which is preliminary data.</text>
</comment>
<dbReference type="FunFam" id="3.40.50.720:FF:000084">
    <property type="entry name" value="Short-chain dehydrogenase reductase"/>
    <property type="match status" value="1"/>
</dbReference>
<dbReference type="PANTHER" id="PTHR42879">
    <property type="entry name" value="3-OXOACYL-(ACYL-CARRIER-PROTEIN) REDUCTASE"/>
    <property type="match status" value="1"/>
</dbReference>
<dbReference type="PANTHER" id="PTHR42879:SF6">
    <property type="entry name" value="NADPH-DEPENDENT REDUCTASE BACG"/>
    <property type="match status" value="1"/>
</dbReference>
<keyword evidence="3" id="KW-1185">Reference proteome</keyword>
<organism evidence="2 3">
    <name type="scientific">Steroidobacter agaridevorans</name>
    <dbReference type="NCBI Taxonomy" id="2695856"/>
    <lineage>
        <taxon>Bacteria</taxon>
        <taxon>Pseudomonadati</taxon>
        <taxon>Pseudomonadota</taxon>
        <taxon>Gammaproteobacteria</taxon>
        <taxon>Steroidobacterales</taxon>
        <taxon>Steroidobacteraceae</taxon>
        <taxon>Steroidobacter</taxon>
    </lineage>
</organism>
<evidence type="ECO:0000313" key="3">
    <source>
        <dbReference type="Proteomes" id="UP000445000"/>
    </source>
</evidence>
<name>A0A829Y990_9GAMM</name>
<evidence type="ECO:0000256" key="1">
    <source>
        <dbReference type="ARBA" id="ARBA00006484"/>
    </source>
</evidence>
<evidence type="ECO:0000313" key="2">
    <source>
        <dbReference type="EMBL" id="GFE79904.1"/>
    </source>
</evidence>
<gene>
    <name evidence="2" type="ORF">GCM10011487_19040</name>
</gene>
<dbReference type="EMBL" id="BLJN01000002">
    <property type="protein sequence ID" value="GFE79904.1"/>
    <property type="molecule type" value="Genomic_DNA"/>
</dbReference>
<dbReference type="AlphaFoldDB" id="A0A829Y990"/>
<comment type="similarity">
    <text evidence="1">Belongs to the short-chain dehydrogenases/reductases (SDR) family.</text>
</comment>
<sequence>MDLKISGRRALVFGASKGLGKAVARELIAEGVQVAIVSRDPDRIAATAAEIGAIGIAGDVSSPGNCEALVAQATRALGAPIDILVTNTGGPPAGSFERMSAADWQKGFDNLWMSTVESVLAVLPHMRQRKWGRILAITSISAREPQPGLVISNSLRAGLLGLINSVSRDVAKDGITMNALLPGYTATERLTELGVDDATMGPRIPTGRIGRPEEFAALAAFLASERASYITGQAIAVDGGFLNSI</sequence>
<protein>
    <submittedName>
        <fullName evidence="2">Short-chain dehydrogenase</fullName>
    </submittedName>
</protein>
<dbReference type="RefSeq" id="WP_161811658.1">
    <property type="nucleotide sequence ID" value="NZ_BLJN01000002.1"/>
</dbReference>
<dbReference type="InterPro" id="IPR050259">
    <property type="entry name" value="SDR"/>
</dbReference>
<accession>A0A829Y990</accession>
<dbReference type="Proteomes" id="UP000445000">
    <property type="component" value="Unassembled WGS sequence"/>
</dbReference>
<dbReference type="PRINTS" id="PR00081">
    <property type="entry name" value="GDHRDH"/>
</dbReference>
<dbReference type="SUPFAM" id="SSF51735">
    <property type="entry name" value="NAD(P)-binding Rossmann-fold domains"/>
    <property type="match status" value="1"/>
</dbReference>
<dbReference type="Pfam" id="PF13561">
    <property type="entry name" value="adh_short_C2"/>
    <property type="match status" value="1"/>
</dbReference>
<dbReference type="InterPro" id="IPR002347">
    <property type="entry name" value="SDR_fam"/>
</dbReference>